<organism evidence="1 2">
    <name type="scientific">Dendrobium chrysotoxum</name>
    <name type="common">Orchid</name>
    <dbReference type="NCBI Taxonomy" id="161865"/>
    <lineage>
        <taxon>Eukaryota</taxon>
        <taxon>Viridiplantae</taxon>
        <taxon>Streptophyta</taxon>
        <taxon>Embryophyta</taxon>
        <taxon>Tracheophyta</taxon>
        <taxon>Spermatophyta</taxon>
        <taxon>Magnoliopsida</taxon>
        <taxon>Liliopsida</taxon>
        <taxon>Asparagales</taxon>
        <taxon>Orchidaceae</taxon>
        <taxon>Epidendroideae</taxon>
        <taxon>Malaxideae</taxon>
        <taxon>Dendrobiinae</taxon>
        <taxon>Dendrobium</taxon>
    </lineage>
</organism>
<reference evidence="1 2" key="1">
    <citation type="journal article" date="2021" name="Hortic Res">
        <title>Chromosome-scale assembly of the Dendrobium chrysotoxum genome enhances the understanding of orchid evolution.</title>
        <authorList>
            <person name="Zhang Y."/>
            <person name="Zhang G.Q."/>
            <person name="Zhang D."/>
            <person name="Liu X.D."/>
            <person name="Xu X.Y."/>
            <person name="Sun W.H."/>
            <person name="Yu X."/>
            <person name="Zhu X."/>
            <person name="Wang Z.W."/>
            <person name="Zhao X."/>
            <person name="Zhong W.Y."/>
            <person name="Chen H."/>
            <person name="Yin W.L."/>
            <person name="Huang T."/>
            <person name="Niu S.C."/>
            <person name="Liu Z.J."/>
        </authorList>
    </citation>
    <scope>NUCLEOTIDE SEQUENCE [LARGE SCALE GENOMIC DNA]</scope>
    <source>
        <strain evidence="1">Lindl</strain>
    </source>
</reference>
<gene>
    <name evidence="1" type="ORF">IEQ34_008503</name>
</gene>
<dbReference type="EMBL" id="JAGFBR010000009">
    <property type="protein sequence ID" value="KAH0460928.1"/>
    <property type="molecule type" value="Genomic_DNA"/>
</dbReference>
<comment type="caution">
    <text evidence="1">The sequence shown here is derived from an EMBL/GenBank/DDBJ whole genome shotgun (WGS) entry which is preliminary data.</text>
</comment>
<keyword evidence="2" id="KW-1185">Reference proteome</keyword>
<evidence type="ECO:0000313" key="1">
    <source>
        <dbReference type="EMBL" id="KAH0460928.1"/>
    </source>
</evidence>
<accession>A0AAV7GZF8</accession>
<name>A0AAV7GZF8_DENCH</name>
<proteinExistence type="predicted"/>
<evidence type="ECO:0000313" key="2">
    <source>
        <dbReference type="Proteomes" id="UP000775213"/>
    </source>
</evidence>
<protein>
    <submittedName>
        <fullName evidence="1">Uncharacterized protein</fullName>
    </submittedName>
</protein>
<sequence length="80" mass="8399">MCPAPTAKMLARSRVFDASSIIGPPLRSTIKVVVMIADLIAAGDQSGCNFFNSAATPDTCGAAMEVPLSMVKFFMLLDTS</sequence>
<dbReference type="Proteomes" id="UP000775213">
    <property type="component" value="Unassembled WGS sequence"/>
</dbReference>
<dbReference type="AlphaFoldDB" id="A0AAV7GZF8"/>